<organism evidence="2 3">
    <name type="scientific">Citrobacter freundii</name>
    <dbReference type="NCBI Taxonomy" id="546"/>
    <lineage>
        <taxon>Bacteria</taxon>
        <taxon>Pseudomonadati</taxon>
        <taxon>Pseudomonadota</taxon>
        <taxon>Gammaproteobacteria</taxon>
        <taxon>Enterobacterales</taxon>
        <taxon>Enterobacteriaceae</taxon>
        <taxon>Citrobacter</taxon>
        <taxon>Citrobacter freundii complex</taxon>
    </lineage>
</organism>
<feature type="transmembrane region" description="Helical" evidence="1">
    <location>
        <begin position="31"/>
        <end position="49"/>
    </location>
</feature>
<keyword evidence="1" id="KW-0812">Transmembrane</keyword>
<feature type="transmembrane region" description="Helical" evidence="1">
    <location>
        <begin position="113"/>
        <end position="130"/>
    </location>
</feature>
<feature type="transmembrane region" description="Helical" evidence="1">
    <location>
        <begin position="90"/>
        <end position="107"/>
    </location>
</feature>
<dbReference type="EMBL" id="ABLGCN030000003">
    <property type="protein sequence ID" value="EMM7457225.1"/>
    <property type="molecule type" value="Genomic_DNA"/>
</dbReference>
<reference evidence="2" key="1">
    <citation type="submission" date="2024-02" db="EMBL/GenBank/DDBJ databases">
        <authorList>
            <consortium name="Clinical and Environmental Microbiology Branch: Whole genome sequencing antimicrobial resistance pathogens in the healthcare setting"/>
        </authorList>
    </citation>
    <scope>NUCLEOTIDE SEQUENCE</scope>
    <source>
        <strain evidence="2">Whole organism</strain>
    </source>
</reference>
<keyword evidence="1" id="KW-0472">Membrane</keyword>
<feature type="transmembrane region" description="Helical" evidence="1">
    <location>
        <begin position="270"/>
        <end position="290"/>
    </location>
</feature>
<accession>A0AAN4JCU2</accession>
<feature type="transmembrane region" description="Helical" evidence="1">
    <location>
        <begin position="194"/>
        <end position="216"/>
    </location>
</feature>
<feature type="transmembrane region" description="Helical" evidence="1">
    <location>
        <begin position="142"/>
        <end position="163"/>
    </location>
</feature>
<comment type="caution">
    <text evidence="2">The sequence shown here is derived from an EMBL/GenBank/DDBJ whole genome shotgun (WGS) entry which is preliminary data.</text>
</comment>
<feature type="transmembrane region" description="Helical" evidence="1">
    <location>
        <begin position="55"/>
        <end position="78"/>
    </location>
</feature>
<name>A0AAN4JCU2_CITFR</name>
<evidence type="ECO:0000256" key="1">
    <source>
        <dbReference type="SAM" id="Phobius"/>
    </source>
</evidence>
<dbReference type="AlphaFoldDB" id="A0AAN4JCU2"/>
<sequence>MLVIQIFDVVFFLIILITLLLSGLKRDTTLFFVLLTCLYGYYDWIYLLAKDYVNHSIVLISGYAKEIAVYLLCMIYMGRLFLNHNKYQQVLLTLSILIVISVLGIMNNGLSNYFIGFNSYVPMLLLLIAICQTDAFVNKKNYINACFILIVLPNAIFALYQYYNYHMIKDFWFYDSFMNMDLALNEWDYFREGFVRPFGFFSNTLSLAFFCFFIFVGSSVYSKNSKILVMLISLIPALLSGTRTIFLVAVLFFCLLFLYKIRMHYKLKTYSYILLVLIGFIGTLFVIVNLSGDLSSLGRVTQWTDVLTDLKSNPLGHGVGFAGVGLEKWPDSNVIAYIYMAGYIGLVIALYFLIKISAVLSKDGNQSYIFLLLILYVALFQNVSAVIMLPIIAMSVKSRVDNIERCK</sequence>
<feature type="transmembrane region" description="Helical" evidence="1">
    <location>
        <begin position="228"/>
        <end position="258"/>
    </location>
</feature>
<feature type="transmembrane region" description="Helical" evidence="1">
    <location>
        <begin position="334"/>
        <end position="354"/>
    </location>
</feature>
<feature type="transmembrane region" description="Helical" evidence="1">
    <location>
        <begin position="366"/>
        <end position="389"/>
    </location>
</feature>
<keyword evidence="1" id="KW-1133">Transmembrane helix</keyword>
<evidence type="ECO:0000313" key="3">
    <source>
        <dbReference type="Proteomes" id="UP001169574"/>
    </source>
</evidence>
<gene>
    <name evidence="2" type="ORF">P7U51_001710</name>
</gene>
<proteinExistence type="predicted"/>
<evidence type="ECO:0000313" key="2">
    <source>
        <dbReference type="EMBL" id="EMM7457225.1"/>
    </source>
</evidence>
<protein>
    <submittedName>
        <fullName evidence="2">Uncharacterized protein</fullName>
    </submittedName>
</protein>
<dbReference type="Proteomes" id="UP001169574">
    <property type="component" value="Unassembled WGS sequence"/>
</dbReference>
<feature type="transmembrane region" description="Helical" evidence="1">
    <location>
        <begin position="6"/>
        <end position="24"/>
    </location>
</feature>
<dbReference type="RefSeq" id="WP_138828689.1">
    <property type="nucleotide sequence ID" value="NZ_CP040698.1"/>
</dbReference>